<keyword evidence="2" id="KW-1185">Reference proteome</keyword>
<reference evidence="1 2" key="1">
    <citation type="submission" date="2023-02" db="EMBL/GenBank/DDBJ databases">
        <title>Dictyobacter halimunensis sp. nov., a new member of the class Ktedonobacteria from forest soil in a geothermal area.</title>
        <authorList>
            <person name="Rachmania M.K."/>
            <person name="Ningsih F."/>
            <person name="Sakai Y."/>
            <person name="Yabe S."/>
            <person name="Yokota A."/>
            <person name="Sjamsuridzal W."/>
        </authorList>
    </citation>
    <scope>NUCLEOTIDE SEQUENCE [LARGE SCALE GENOMIC DNA]</scope>
    <source>
        <strain evidence="1 2">S3.2.2.5</strain>
    </source>
</reference>
<dbReference type="EMBL" id="BSRI01000001">
    <property type="protein sequence ID" value="GLV55875.1"/>
    <property type="molecule type" value="Genomic_DNA"/>
</dbReference>
<evidence type="ECO:0000313" key="1">
    <source>
        <dbReference type="EMBL" id="GLV55875.1"/>
    </source>
</evidence>
<name>A0ABQ6FQB6_9CHLR</name>
<protein>
    <submittedName>
        <fullName evidence="1">Uncharacterized protein</fullName>
    </submittedName>
</protein>
<proteinExistence type="predicted"/>
<sequence length="56" mass="6388">MQVFMNLALWIVQGFLTVLCLVSGVLKAFQPLATVHRLFSLGQSLPWRSGARDWRQ</sequence>
<accession>A0ABQ6FQB6</accession>
<evidence type="ECO:0000313" key="2">
    <source>
        <dbReference type="Proteomes" id="UP001344906"/>
    </source>
</evidence>
<gene>
    <name evidence="1" type="ORF">KDH_27190</name>
</gene>
<organism evidence="1 2">
    <name type="scientific">Dictyobacter halimunensis</name>
    <dbReference type="NCBI Taxonomy" id="3026934"/>
    <lineage>
        <taxon>Bacteria</taxon>
        <taxon>Bacillati</taxon>
        <taxon>Chloroflexota</taxon>
        <taxon>Ktedonobacteria</taxon>
        <taxon>Ktedonobacterales</taxon>
        <taxon>Dictyobacteraceae</taxon>
        <taxon>Dictyobacter</taxon>
    </lineage>
</organism>
<comment type="caution">
    <text evidence="1">The sequence shown here is derived from an EMBL/GenBank/DDBJ whole genome shotgun (WGS) entry which is preliminary data.</text>
</comment>
<dbReference type="Proteomes" id="UP001344906">
    <property type="component" value="Unassembled WGS sequence"/>
</dbReference>